<reference evidence="10 11" key="1">
    <citation type="submission" date="2017-10" db="EMBL/GenBank/DDBJ databases">
        <title>Genome sequence of Caulobacter mirabilis FWC38.</title>
        <authorList>
            <person name="Fiebig A."/>
            <person name="Crosson S."/>
        </authorList>
    </citation>
    <scope>NUCLEOTIDE SEQUENCE [LARGE SCALE GENOMIC DNA]</scope>
    <source>
        <strain evidence="10 11">FWC 38</strain>
    </source>
</reference>
<dbReference type="InterPro" id="IPR015422">
    <property type="entry name" value="PyrdxlP-dep_Trfase_small"/>
</dbReference>
<evidence type="ECO:0000256" key="3">
    <source>
        <dbReference type="ARBA" id="ARBA00022898"/>
    </source>
</evidence>
<dbReference type="PANTHER" id="PTHR43500">
    <property type="entry name" value="CYSTATHIONINE BETA-LYASE-RELATED"/>
    <property type="match status" value="1"/>
</dbReference>
<comment type="pathway">
    <text evidence="5">Amino-acid biosynthesis; L-methionine biosynthesis via de novo pathway; L-homocysteine from L-cystathionine: step 1/1.</text>
</comment>
<evidence type="ECO:0000256" key="5">
    <source>
        <dbReference type="ARBA" id="ARBA00046315"/>
    </source>
</evidence>
<comment type="cofactor">
    <cofactor evidence="1 9">
        <name>pyridoxal 5'-phosphate</name>
        <dbReference type="ChEBI" id="CHEBI:597326"/>
    </cofactor>
</comment>
<dbReference type="Proteomes" id="UP000228945">
    <property type="component" value="Chromosome"/>
</dbReference>
<comment type="catalytic activity">
    <reaction evidence="7">
        <text>an S-substituted L-cysteine + H2O = a thiol + pyruvate + NH4(+)</text>
        <dbReference type="Rhea" id="RHEA:18121"/>
        <dbReference type="ChEBI" id="CHEBI:15361"/>
        <dbReference type="ChEBI" id="CHEBI:15377"/>
        <dbReference type="ChEBI" id="CHEBI:28938"/>
        <dbReference type="ChEBI" id="CHEBI:29256"/>
        <dbReference type="ChEBI" id="CHEBI:58717"/>
        <dbReference type="EC" id="4.4.1.13"/>
    </reaction>
</comment>
<keyword evidence="3 8" id="KW-0663">Pyridoxal phosphate</keyword>
<name>A0A2D2AY06_9CAUL</name>
<feature type="modified residue" description="N6-(pyridoxal phosphate)lysine" evidence="8">
    <location>
        <position position="199"/>
    </location>
</feature>
<keyword evidence="4 10" id="KW-0456">Lyase</keyword>
<proteinExistence type="inferred from homology"/>
<dbReference type="GO" id="GO:0019450">
    <property type="term" value="P:L-cysteine catabolic process to pyruvate"/>
    <property type="evidence" value="ECO:0007669"/>
    <property type="project" value="TreeGrafter"/>
</dbReference>
<dbReference type="Pfam" id="PF01053">
    <property type="entry name" value="Cys_Met_Meta_PP"/>
    <property type="match status" value="1"/>
</dbReference>
<dbReference type="SUPFAM" id="SSF53383">
    <property type="entry name" value="PLP-dependent transferases"/>
    <property type="match status" value="1"/>
</dbReference>
<protein>
    <submittedName>
        <fullName evidence="10">Cystathionine beta-lyase</fullName>
    </submittedName>
</protein>
<comment type="catalytic activity">
    <reaction evidence="6">
        <text>L,L-cystathionine + H2O = L-homocysteine + pyruvate + NH4(+)</text>
        <dbReference type="Rhea" id="RHEA:13965"/>
        <dbReference type="ChEBI" id="CHEBI:15361"/>
        <dbReference type="ChEBI" id="CHEBI:15377"/>
        <dbReference type="ChEBI" id="CHEBI:28938"/>
        <dbReference type="ChEBI" id="CHEBI:58161"/>
        <dbReference type="ChEBI" id="CHEBI:58199"/>
    </reaction>
</comment>
<gene>
    <name evidence="10" type="primary">metC</name>
    <name evidence="10" type="ORF">CSW64_10560</name>
</gene>
<organism evidence="10 11">
    <name type="scientific">Caulobacter mirabilis</name>
    <dbReference type="NCBI Taxonomy" id="69666"/>
    <lineage>
        <taxon>Bacteria</taxon>
        <taxon>Pseudomonadati</taxon>
        <taxon>Pseudomonadota</taxon>
        <taxon>Alphaproteobacteria</taxon>
        <taxon>Caulobacterales</taxon>
        <taxon>Caulobacteraceae</taxon>
        <taxon>Caulobacter</taxon>
    </lineage>
</organism>
<dbReference type="InterPro" id="IPR015421">
    <property type="entry name" value="PyrdxlP-dep_Trfase_major"/>
</dbReference>
<evidence type="ECO:0000256" key="8">
    <source>
        <dbReference type="PIRSR" id="PIRSR001434-2"/>
    </source>
</evidence>
<dbReference type="NCBIfam" id="TIGR01324">
    <property type="entry name" value="cysta_beta_ly_B"/>
    <property type="match status" value="1"/>
</dbReference>
<keyword evidence="11" id="KW-1185">Reference proteome</keyword>
<dbReference type="GO" id="GO:0030170">
    <property type="term" value="F:pyridoxal phosphate binding"/>
    <property type="evidence" value="ECO:0007669"/>
    <property type="project" value="InterPro"/>
</dbReference>
<dbReference type="InterPro" id="IPR015424">
    <property type="entry name" value="PyrdxlP-dep_Trfase"/>
</dbReference>
<evidence type="ECO:0000256" key="4">
    <source>
        <dbReference type="ARBA" id="ARBA00023239"/>
    </source>
</evidence>
<dbReference type="PANTHER" id="PTHR43500:SF1">
    <property type="entry name" value="CYSTATHIONINE BETA-LYASE-RELATED"/>
    <property type="match status" value="1"/>
</dbReference>
<dbReference type="Gene3D" id="3.90.1150.10">
    <property type="entry name" value="Aspartate Aminotransferase, domain 1"/>
    <property type="match status" value="1"/>
</dbReference>
<evidence type="ECO:0000256" key="1">
    <source>
        <dbReference type="ARBA" id="ARBA00001933"/>
    </source>
</evidence>
<comment type="similarity">
    <text evidence="2 9">Belongs to the trans-sulfuration enzymes family.</text>
</comment>
<accession>A0A2D2AY06</accession>
<dbReference type="EMBL" id="CP024201">
    <property type="protein sequence ID" value="ATQ42817.1"/>
    <property type="molecule type" value="Genomic_DNA"/>
</dbReference>
<dbReference type="InterPro" id="IPR054542">
    <property type="entry name" value="Cys_met_metab_PP"/>
</dbReference>
<dbReference type="RefSeq" id="WP_099622070.1">
    <property type="nucleotide sequence ID" value="NZ_CP024201.1"/>
</dbReference>
<dbReference type="PIRSF" id="PIRSF001434">
    <property type="entry name" value="CGS"/>
    <property type="match status" value="1"/>
</dbReference>
<dbReference type="KEGG" id="cmb:CSW64_10560"/>
<dbReference type="AlphaFoldDB" id="A0A2D2AY06"/>
<evidence type="ECO:0000256" key="7">
    <source>
        <dbReference type="ARBA" id="ARBA00047625"/>
    </source>
</evidence>
<dbReference type="Gene3D" id="3.40.640.10">
    <property type="entry name" value="Type I PLP-dependent aspartate aminotransferase-like (Major domain)"/>
    <property type="match status" value="1"/>
</dbReference>
<dbReference type="InterPro" id="IPR000277">
    <property type="entry name" value="Cys/Met-Metab_PyrdxlP-dep_enz"/>
</dbReference>
<evidence type="ECO:0000256" key="6">
    <source>
        <dbReference type="ARBA" id="ARBA00047517"/>
    </source>
</evidence>
<dbReference type="InterPro" id="IPR006233">
    <property type="entry name" value="Cys_b_lyase_bac"/>
</dbReference>
<sequence length="385" mass="41033">MDEETRLIHTGLEAECDARTVGPAVQRGSTVLLPNAAALYDGTLGYGRAGLSAQFALQQALAELEGAKAVSLFPSGLAAVTASLLAVLKAGDHILVVDSVYKPVRQFCDAVLARFAVETSYYDPRLDADALLAQAKPNTRLILLESPGSLTFEIQDVAAIAAAARARGVLTVIDNTWAAGLLFKPLAHGVDISVQALTKYVCGHSDVFLGSAATNDPKLALALEDSVHEHGWQVAGEEAYQALRGLRTLPTRMARHGQSGLAVANWLARQPEVLRVIHPALPGDPNHALWKRDYSGACGLFAFVLQPGPEKAVEALLDRLELFGLGFSWGGFESLAIHCGPQLKRRRHAIDHGGPVVRLHVGLEAVDDLTADLRRGLDAYASAVL</sequence>
<evidence type="ECO:0000256" key="2">
    <source>
        <dbReference type="ARBA" id="ARBA00009077"/>
    </source>
</evidence>
<dbReference type="PROSITE" id="PS00868">
    <property type="entry name" value="CYS_MET_METAB_PP"/>
    <property type="match status" value="1"/>
</dbReference>
<evidence type="ECO:0000256" key="9">
    <source>
        <dbReference type="RuleBase" id="RU362118"/>
    </source>
</evidence>
<dbReference type="OrthoDB" id="9790858at2"/>
<dbReference type="GO" id="GO:0019346">
    <property type="term" value="P:transsulfuration"/>
    <property type="evidence" value="ECO:0007669"/>
    <property type="project" value="InterPro"/>
</dbReference>
<evidence type="ECO:0000313" key="10">
    <source>
        <dbReference type="EMBL" id="ATQ42817.1"/>
    </source>
</evidence>
<evidence type="ECO:0000313" key="11">
    <source>
        <dbReference type="Proteomes" id="UP000228945"/>
    </source>
</evidence>
<dbReference type="GO" id="GO:0047804">
    <property type="term" value="F:cysteine-S-conjugate beta-lyase activity"/>
    <property type="evidence" value="ECO:0007669"/>
    <property type="project" value="UniProtKB-EC"/>
</dbReference>